<dbReference type="OrthoDB" id="10251342at2759"/>
<evidence type="ECO:0000313" key="2">
    <source>
        <dbReference type="EMBL" id="CAL1153486.1"/>
    </source>
</evidence>
<protein>
    <submittedName>
        <fullName evidence="1">Uncharacterized protein</fullName>
    </submittedName>
</protein>
<gene>
    <name evidence="1" type="ORF">C1SCF055_LOCUS26257</name>
</gene>
<organism evidence="1">
    <name type="scientific">Cladocopium goreaui</name>
    <dbReference type="NCBI Taxonomy" id="2562237"/>
    <lineage>
        <taxon>Eukaryota</taxon>
        <taxon>Sar</taxon>
        <taxon>Alveolata</taxon>
        <taxon>Dinophyceae</taxon>
        <taxon>Suessiales</taxon>
        <taxon>Symbiodiniaceae</taxon>
        <taxon>Cladocopium</taxon>
    </lineage>
</organism>
<reference evidence="2" key="2">
    <citation type="submission" date="2024-04" db="EMBL/GenBank/DDBJ databases">
        <authorList>
            <person name="Chen Y."/>
            <person name="Shah S."/>
            <person name="Dougan E. K."/>
            <person name="Thang M."/>
            <person name="Chan C."/>
        </authorList>
    </citation>
    <scope>NUCLEOTIDE SEQUENCE [LARGE SCALE GENOMIC DNA]</scope>
</reference>
<dbReference type="EMBL" id="CAMXCT030002735">
    <property type="protein sequence ID" value="CAL4787423.1"/>
    <property type="molecule type" value="Genomic_DNA"/>
</dbReference>
<dbReference type="AlphaFoldDB" id="A0A9P1CZD0"/>
<dbReference type="Proteomes" id="UP001152797">
    <property type="component" value="Unassembled WGS sequence"/>
</dbReference>
<proteinExistence type="predicted"/>
<comment type="caution">
    <text evidence="1">The sequence shown here is derived from an EMBL/GenBank/DDBJ whole genome shotgun (WGS) entry which is preliminary data.</text>
</comment>
<dbReference type="EMBL" id="CAMXCT010002735">
    <property type="protein sequence ID" value="CAI4000111.1"/>
    <property type="molecule type" value="Genomic_DNA"/>
</dbReference>
<evidence type="ECO:0000313" key="1">
    <source>
        <dbReference type="EMBL" id="CAI4000111.1"/>
    </source>
</evidence>
<evidence type="ECO:0000313" key="3">
    <source>
        <dbReference type="Proteomes" id="UP001152797"/>
    </source>
</evidence>
<dbReference type="EMBL" id="CAMXCT020002735">
    <property type="protein sequence ID" value="CAL1153486.1"/>
    <property type="molecule type" value="Genomic_DNA"/>
</dbReference>
<reference evidence="1" key="1">
    <citation type="submission" date="2022-10" db="EMBL/GenBank/DDBJ databases">
        <authorList>
            <person name="Chen Y."/>
            <person name="Dougan E. K."/>
            <person name="Chan C."/>
            <person name="Rhodes N."/>
            <person name="Thang M."/>
        </authorList>
    </citation>
    <scope>NUCLEOTIDE SEQUENCE</scope>
</reference>
<keyword evidence="3" id="KW-1185">Reference proteome</keyword>
<name>A0A9P1CZD0_9DINO</name>
<sequence length="137" mass="15056">MTSRDKDTGKDSFFLSALGRQAQSQRLSAAEHSISCVSRDARQNVFITERHIRPNRLGRESPKVNSIQIPSTLDTNLATTTGLGYGGRSDFTAFKVDPASIPSNDAMNLLPDGQQFKYRQDPKIVIGSLAVEGHQLH</sequence>
<accession>A0A9P1CZD0</accession>